<feature type="domain" description="ATPase AAA-type core" evidence="3">
    <location>
        <begin position="97"/>
        <end position="129"/>
    </location>
</feature>
<evidence type="ECO:0000313" key="5">
    <source>
        <dbReference type="EMBL" id="GAJ16518.1"/>
    </source>
</evidence>
<gene>
    <name evidence="5" type="ORF">S12H4_60801</name>
</gene>
<evidence type="ECO:0000259" key="3">
    <source>
        <dbReference type="Pfam" id="PF00004"/>
    </source>
</evidence>
<reference evidence="5" key="1">
    <citation type="journal article" date="2014" name="Front. Microbiol.">
        <title>High frequency of phylogenetically diverse reductive dehalogenase-homologous genes in deep subseafloor sedimentary metagenomes.</title>
        <authorList>
            <person name="Kawai M."/>
            <person name="Futagami T."/>
            <person name="Toyoda A."/>
            <person name="Takaki Y."/>
            <person name="Nishi S."/>
            <person name="Hori S."/>
            <person name="Arai W."/>
            <person name="Tsubouchi T."/>
            <person name="Morono Y."/>
            <person name="Uchiyama I."/>
            <person name="Ito T."/>
            <person name="Fujiyama A."/>
            <person name="Inagaki F."/>
            <person name="Takami H."/>
        </authorList>
    </citation>
    <scope>NUCLEOTIDE SEQUENCE</scope>
    <source>
        <strain evidence="5">Expedition CK06-06</strain>
    </source>
</reference>
<organism evidence="5">
    <name type="scientific">marine sediment metagenome</name>
    <dbReference type="NCBI Taxonomy" id="412755"/>
    <lineage>
        <taxon>unclassified sequences</taxon>
        <taxon>metagenomes</taxon>
        <taxon>ecological metagenomes</taxon>
    </lineage>
</organism>
<evidence type="ECO:0000259" key="4">
    <source>
        <dbReference type="Pfam" id="PF02933"/>
    </source>
</evidence>
<dbReference type="Pfam" id="PF02933">
    <property type="entry name" value="CDC48_2"/>
    <property type="match status" value="1"/>
</dbReference>
<keyword evidence="2" id="KW-0067">ATP-binding</keyword>
<keyword evidence="1" id="KW-0547">Nucleotide-binding</keyword>
<dbReference type="InterPro" id="IPR027417">
    <property type="entry name" value="P-loop_NTPase"/>
</dbReference>
<dbReference type="AlphaFoldDB" id="X1UGB6"/>
<dbReference type="InterPro" id="IPR029067">
    <property type="entry name" value="CDC48_domain_2-like_sf"/>
</dbReference>
<dbReference type="EMBL" id="BARW01040123">
    <property type="protein sequence ID" value="GAJ16518.1"/>
    <property type="molecule type" value="Genomic_DNA"/>
</dbReference>
<feature type="domain" description="CDC48" evidence="4">
    <location>
        <begin position="17"/>
        <end position="48"/>
    </location>
</feature>
<dbReference type="Gene3D" id="3.10.330.10">
    <property type="match status" value="1"/>
</dbReference>
<protein>
    <recommendedName>
        <fullName evidence="6">ATPase AAA-type core domain-containing protein</fullName>
    </recommendedName>
</protein>
<evidence type="ECO:0000256" key="1">
    <source>
        <dbReference type="ARBA" id="ARBA00022741"/>
    </source>
</evidence>
<evidence type="ECO:0008006" key="6">
    <source>
        <dbReference type="Google" id="ProtNLM"/>
    </source>
</evidence>
<dbReference type="Pfam" id="PF00004">
    <property type="entry name" value="AAA"/>
    <property type="match status" value="1"/>
</dbReference>
<proteinExistence type="predicted"/>
<accession>X1UGB6</accession>
<comment type="caution">
    <text evidence="5">The sequence shown here is derived from an EMBL/GenBank/DDBJ whole genome shotgun (WGS) entry which is preliminary data.</text>
</comment>
<dbReference type="PANTHER" id="PTHR23073">
    <property type="entry name" value="26S PROTEASOME REGULATORY SUBUNIT"/>
    <property type="match status" value="1"/>
</dbReference>
<dbReference type="Gene3D" id="3.40.50.300">
    <property type="entry name" value="P-loop containing nucleotide triphosphate hydrolases"/>
    <property type="match status" value="1"/>
</dbReference>
<dbReference type="GO" id="GO:0016887">
    <property type="term" value="F:ATP hydrolysis activity"/>
    <property type="evidence" value="ECO:0007669"/>
    <property type="project" value="InterPro"/>
</dbReference>
<sequence length="129" mass="13994">NDIFGGMGFGNLGGGVTQIKFLVVNTNPNQPCYISENTEVSLNPKAVDISEERIPEINYEDIGGLSEEIKKIREMVEIPMKHPEIFQRLGIEPPRGVLLHGPPGAGKTLLAKAVANESEANFILLNGPE</sequence>
<dbReference type="SUPFAM" id="SSF54585">
    <property type="entry name" value="Cdc48 domain 2-like"/>
    <property type="match status" value="1"/>
</dbReference>
<name>X1UGB6_9ZZZZ</name>
<dbReference type="InterPro" id="IPR050221">
    <property type="entry name" value="26S_Proteasome_ATPase"/>
</dbReference>
<dbReference type="InterPro" id="IPR003959">
    <property type="entry name" value="ATPase_AAA_core"/>
</dbReference>
<dbReference type="InterPro" id="IPR004201">
    <property type="entry name" value="Cdc48_dom2"/>
</dbReference>
<evidence type="ECO:0000256" key="2">
    <source>
        <dbReference type="ARBA" id="ARBA00022840"/>
    </source>
</evidence>
<feature type="non-terminal residue" evidence="5">
    <location>
        <position position="1"/>
    </location>
</feature>
<dbReference type="FunFam" id="3.40.50.300:FF:002861">
    <property type="entry name" value="Cell division control protein 48 homolog E"/>
    <property type="match status" value="1"/>
</dbReference>
<dbReference type="SUPFAM" id="SSF52540">
    <property type="entry name" value="P-loop containing nucleoside triphosphate hydrolases"/>
    <property type="match status" value="1"/>
</dbReference>
<feature type="non-terminal residue" evidence="5">
    <location>
        <position position="129"/>
    </location>
</feature>
<dbReference type="GO" id="GO:0005524">
    <property type="term" value="F:ATP binding"/>
    <property type="evidence" value="ECO:0007669"/>
    <property type="project" value="UniProtKB-KW"/>
</dbReference>